<proteinExistence type="predicted"/>
<dbReference type="InterPro" id="IPR015943">
    <property type="entry name" value="WD40/YVTN_repeat-like_dom_sf"/>
</dbReference>
<name>A0ABV0XB86_9TELE</name>
<dbReference type="InterPro" id="IPR027231">
    <property type="entry name" value="Semaphorin"/>
</dbReference>
<evidence type="ECO:0000313" key="4">
    <source>
        <dbReference type="EMBL" id="MEQ2278347.1"/>
    </source>
</evidence>
<keyword evidence="1" id="KW-0325">Glycoprotein</keyword>
<sequence length="135" mass="15174">SDVGGQRTLQRRWTTFAKAQLLCQAGSELPYNVIQDIDMLPPAEGAPADDTLFYGIFTSQWAVNSGRSAVCSFSLTEIKSVFSGNYKVLNRDRLQWSARVQDKVANPGEVKLVTLIIETNHSDTFFLFEIRKLTR</sequence>
<organism evidence="4 5">
    <name type="scientific">Xenotaenia resolanae</name>
    <dbReference type="NCBI Taxonomy" id="208358"/>
    <lineage>
        <taxon>Eukaryota</taxon>
        <taxon>Metazoa</taxon>
        <taxon>Chordata</taxon>
        <taxon>Craniata</taxon>
        <taxon>Vertebrata</taxon>
        <taxon>Euteleostomi</taxon>
        <taxon>Actinopterygii</taxon>
        <taxon>Neopterygii</taxon>
        <taxon>Teleostei</taxon>
        <taxon>Neoteleostei</taxon>
        <taxon>Acanthomorphata</taxon>
        <taxon>Ovalentaria</taxon>
        <taxon>Atherinomorphae</taxon>
        <taxon>Cyprinodontiformes</taxon>
        <taxon>Goodeidae</taxon>
        <taxon>Xenotaenia</taxon>
    </lineage>
</organism>
<dbReference type="SUPFAM" id="SSF101912">
    <property type="entry name" value="Sema domain"/>
    <property type="match status" value="1"/>
</dbReference>
<dbReference type="PANTHER" id="PTHR11036">
    <property type="entry name" value="SEMAPHORIN"/>
    <property type="match status" value="1"/>
</dbReference>
<evidence type="ECO:0000256" key="1">
    <source>
        <dbReference type="ARBA" id="ARBA00023180"/>
    </source>
</evidence>
<dbReference type="Gene3D" id="2.130.10.10">
    <property type="entry name" value="YVTN repeat-like/Quinoprotein amine dehydrogenase"/>
    <property type="match status" value="1"/>
</dbReference>
<keyword evidence="5" id="KW-1185">Reference proteome</keyword>
<protein>
    <recommendedName>
        <fullName evidence="3">Sema domain-containing protein</fullName>
    </recommendedName>
</protein>
<accession>A0ABV0XB86</accession>
<feature type="non-terminal residue" evidence="4">
    <location>
        <position position="1"/>
    </location>
</feature>
<dbReference type="PANTHER" id="PTHR11036:SF145">
    <property type="entry name" value="SEMAPHORIN-4A ISOFORM X1-RELATED"/>
    <property type="match status" value="1"/>
</dbReference>
<dbReference type="Pfam" id="PF01403">
    <property type="entry name" value="Sema"/>
    <property type="match status" value="1"/>
</dbReference>
<gene>
    <name evidence="4" type="ORF">XENORESO_016640</name>
</gene>
<comment type="caution">
    <text evidence="4">The sequence shown here is derived from an EMBL/GenBank/DDBJ whole genome shotgun (WGS) entry which is preliminary data.</text>
</comment>
<dbReference type="EMBL" id="JAHRIM010095608">
    <property type="protein sequence ID" value="MEQ2278347.1"/>
    <property type="molecule type" value="Genomic_DNA"/>
</dbReference>
<dbReference type="InterPro" id="IPR001627">
    <property type="entry name" value="Semap_dom"/>
</dbReference>
<reference evidence="4 5" key="1">
    <citation type="submission" date="2021-06" db="EMBL/GenBank/DDBJ databases">
        <authorList>
            <person name="Palmer J.M."/>
        </authorList>
    </citation>
    <scope>NUCLEOTIDE SEQUENCE [LARGE SCALE GENOMIC DNA]</scope>
    <source>
        <strain evidence="4 5">XR_2019</strain>
        <tissue evidence="4">Muscle</tissue>
    </source>
</reference>
<comment type="caution">
    <text evidence="2">Lacks conserved residue(s) required for the propagation of feature annotation.</text>
</comment>
<evidence type="ECO:0000313" key="5">
    <source>
        <dbReference type="Proteomes" id="UP001444071"/>
    </source>
</evidence>
<dbReference type="Proteomes" id="UP001444071">
    <property type="component" value="Unassembled WGS sequence"/>
</dbReference>
<evidence type="ECO:0000256" key="2">
    <source>
        <dbReference type="PROSITE-ProRule" id="PRU00352"/>
    </source>
</evidence>
<dbReference type="InterPro" id="IPR036352">
    <property type="entry name" value="Semap_dom_sf"/>
</dbReference>
<dbReference type="PROSITE" id="PS51004">
    <property type="entry name" value="SEMA"/>
    <property type="match status" value="1"/>
</dbReference>
<feature type="domain" description="Sema" evidence="3">
    <location>
        <begin position="1"/>
        <end position="135"/>
    </location>
</feature>
<evidence type="ECO:0000259" key="3">
    <source>
        <dbReference type="PROSITE" id="PS51004"/>
    </source>
</evidence>